<dbReference type="AlphaFoldDB" id="A0A1H5WWC9"/>
<dbReference type="Proteomes" id="UP000236729">
    <property type="component" value="Unassembled WGS sequence"/>
</dbReference>
<proteinExistence type="predicted"/>
<feature type="region of interest" description="Disordered" evidence="1">
    <location>
        <begin position="15"/>
        <end position="34"/>
    </location>
</feature>
<reference evidence="4 5" key="1">
    <citation type="submission" date="2016-10" db="EMBL/GenBank/DDBJ databases">
        <authorList>
            <person name="Varghese N."/>
            <person name="Submissions S."/>
        </authorList>
    </citation>
    <scope>NUCLEOTIDE SEQUENCE [LARGE SCALE GENOMIC DNA]</scope>
    <source>
        <strain evidence="5">ATCC 20501</strain>
        <strain evidence="3 4">CGMCC 4.3529</strain>
    </source>
</reference>
<organism evidence="2 5">
    <name type="scientific">Saccharopolyspora kobensis</name>
    <dbReference type="NCBI Taxonomy" id="146035"/>
    <lineage>
        <taxon>Bacteria</taxon>
        <taxon>Bacillati</taxon>
        <taxon>Actinomycetota</taxon>
        <taxon>Actinomycetes</taxon>
        <taxon>Pseudonocardiales</taxon>
        <taxon>Pseudonocardiaceae</taxon>
        <taxon>Saccharopolyspora</taxon>
    </lineage>
</organism>
<dbReference type="EMBL" id="FOME01000006">
    <property type="protein sequence ID" value="SFD80239.1"/>
    <property type="molecule type" value="Genomic_DNA"/>
</dbReference>
<dbReference type="Proteomes" id="UP000199690">
    <property type="component" value="Unassembled WGS sequence"/>
</dbReference>
<dbReference type="EMBL" id="FNVB01000002">
    <property type="protein sequence ID" value="SEG03603.1"/>
    <property type="molecule type" value="Genomic_DNA"/>
</dbReference>
<dbReference type="Pfam" id="PF14435">
    <property type="entry name" value="SUKH-4"/>
    <property type="match status" value="1"/>
</dbReference>
<accession>A0A1I1VBH7</accession>
<dbReference type="InterPro" id="IPR025851">
    <property type="entry name" value="SUKH-4"/>
</dbReference>
<evidence type="ECO:0000313" key="3">
    <source>
        <dbReference type="EMBL" id="SFD80239.1"/>
    </source>
</evidence>
<name>A0A1H5WWC9_9PSEU</name>
<protein>
    <submittedName>
        <fullName evidence="3">SUKH-4 immunity protein</fullName>
    </submittedName>
</protein>
<keyword evidence="4" id="KW-1185">Reference proteome</keyword>
<evidence type="ECO:0000313" key="5">
    <source>
        <dbReference type="Proteomes" id="UP000236729"/>
    </source>
</evidence>
<evidence type="ECO:0000256" key="1">
    <source>
        <dbReference type="SAM" id="MobiDB-lite"/>
    </source>
</evidence>
<evidence type="ECO:0000313" key="4">
    <source>
        <dbReference type="Proteomes" id="UP000199690"/>
    </source>
</evidence>
<sequence length="194" mass="21081">MPEVDLLPPLRQFTDAFGRNDGNPGRIALRPRAADVPGLPPGPFRDYLAAVEIEDSPVIGGLLGLQLFSHHELAKAQDGWSTVWANGQPQPNPAWQQSWIVFGDVNGDAVVADTGDQACPVFGSVQQHNSPLAPDLGTFFAAVTAVMRWEAARELDTHDEDFNLLPEVPLELYAALSAHLDPVLTDDFLGFFLD</sequence>
<evidence type="ECO:0000313" key="2">
    <source>
        <dbReference type="EMBL" id="SEG03603.1"/>
    </source>
</evidence>
<reference evidence="2" key="2">
    <citation type="submission" date="2016-10" db="EMBL/GenBank/DDBJ databases">
        <authorList>
            <person name="de Groot N.N."/>
        </authorList>
    </citation>
    <scope>NUCLEOTIDE SEQUENCE [LARGE SCALE GENOMIC DNA]</scope>
    <source>
        <strain evidence="2">ATCC 20501</strain>
    </source>
</reference>
<accession>A0A1H5WWC9</accession>
<gene>
    <name evidence="2" type="ORF">SAMN02982929_01324</name>
    <name evidence="3" type="ORF">SAMN05216506_106300</name>
</gene>